<dbReference type="Proteomes" id="UP000658690">
    <property type="component" value="Unassembled WGS sequence"/>
</dbReference>
<sequence>MSRPMAMVKPTRANPWARATSPHGDGQAHSPKDGGNSFFVLPGNQIYLLGCHLHAITAFQQAELQISSALPK</sequence>
<comment type="caution">
    <text evidence="2">The sequence shown here is derived from an EMBL/GenBank/DDBJ whole genome shotgun (WGS) entry which is preliminary data.</text>
</comment>
<accession>A0ABX1ZCY1</accession>
<name>A0ABX1ZCY1_9BACL</name>
<evidence type="ECO:0000256" key="1">
    <source>
        <dbReference type="SAM" id="MobiDB-lite"/>
    </source>
</evidence>
<dbReference type="RefSeq" id="WP_171693899.1">
    <property type="nucleotide sequence ID" value="NZ_WHOC01000184.1"/>
</dbReference>
<feature type="region of interest" description="Disordered" evidence="1">
    <location>
        <begin position="1"/>
        <end position="36"/>
    </location>
</feature>
<dbReference type="EMBL" id="WHOC01000184">
    <property type="protein sequence ID" value="NOU91198.1"/>
    <property type="molecule type" value="Genomic_DNA"/>
</dbReference>
<keyword evidence="3" id="KW-1185">Reference proteome</keyword>
<gene>
    <name evidence="2" type="ORF">GC102_36540</name>
</gene>
<organism evidence="2 3">
    <name type="scientific">Paenibacillus germinis</name>
    <dbReference type="NCBI Taxonomy" id="2654979"/>
    <lineage>
        <taxon>Bacteria</taxon>
        <taxon>Bacillati</taxon>
        <taxon>Bacillota</taxon>
        <taxon>Bacilli</taxon>
        <taxon>Bacillales</taxon>
        <taxon>Paenibacillaceae</taxon>
        <taxon>Paenibacillus</taxon>
    </lineage>
</organism>
<evidence type="ECO:0000313" key="3">
    <source>
        <dbReference type="Proteomes" id="UP000658690"/>
    </source>
</evidence>
<reference evidence="2 3" key="1">
    <citation type="submission" date="2019-10" db="EMBL/GenBank/DDBJ databases">
        <title>Description of Paenibacillus choica sp. nov.</title>
        <authorList>
            <person name="Carlier A."/>
            <person name="Qi S."/>
        </authorList>
    </citation>
    <scope>NUCLEOTIDE SEQUENCE [LARGE SCALE GENOMIC DNA]</scope>
    <source>
        <strain evidence="2 3">LMG 31460</strain>
    </source>
</reference>
<protein>
    <submittedName>
        <fullName evidence="2">Uncharacterized protein</fullName>
    </submittedName>
</protein>
<proteinExistence type="predicted"/>
<evidence type="ECO:0000313" key="2">
    <source>
        <dbReference type="EMBL" id="NOU91198.1"/>
    </source>
</evidence>